<accession>A0ABV3XEQ0</accession>
<proteinExistence type="predicted"/>
<dbReference type="CDD" id="cd07721">
    <property type="entry name" value="yflN-like_MBL-fold"/>
    <property type="match status" value="1"/>
</dbReference>
<dbReference type="Proteomes" id="UP001560045">
    <property type="component" value="Unassembled WGS sequence"/>
</dbReference>
<dbReference type="Pfam" id="PF00753">
    <property type="entry name" value="Lactamase_B"/>
    <property type="match status" value="1"/>
</dbReference>
<evidence type="ECO:0000313" key="3">
    <source>
        <dbReference type="Proteomes" id="UP001560045"/>
    </source>
</evidence>
<dbReference type="InterPro" id="IPR050855">
    <property type="entry name" value="NDM-1-like"/>
</dbReference>
<dbReference type="RefSeq" id="WP_369206506.1">
    <property type="nucleotide sequence ID" value="NZ_JBFNXQ010000032.1"/>
</dbReference>
<dbReference type="PANTHER" id="PTHR42951">
    <property type="entry name" value="METALLO-BETA-LACTAMASE DOMAIN-CONTAINING"/>
    <property type="match status" value="1"/>
</dbReference>
<dbReference type="InterPro" id="IPR001279">
    <property type="entry name" value="Metallo-B-lactamas"/>
</dbReference>
<evidence type="ECO:0000259" key="1">
    <source>
        <dbReference type="SMART" id="SM00849"/>
    </source>
</evidence>
<dbReference type="SMART" id="SM00849">
    <property type="entry name" value="Lactamase_B"/>
    <property type="match status" value="1"/>
</dbReference>
<name>A0ABV3XEQ0_9ACTN</name>
<dbReference type="Gene3D" id="3.60.15.10">
    <property type="entry name" value="Ribonuclease Z/Hydroxyacylglutathione hydrolase-like"/>
    <property type="match status" value="1"/>
</dbReference>
<evidence type="ECO:0000313" key="2">
    <source>
        <dbReference type="EMBL" id="MEX5719054.1"/>
    </source>
</evidence>
<reference evidence="2 3" key="1">
    <citation type="submission" date="2024-06" db="EMBL/GenBank/DDBJ databases">
        <title>Draft genome sequence of Geodermatophilus badlandi, a novel member of the Geodermatophilaceae isolated from badland sedimentary rocks in the Red desert, Wyoming, USA.</title>
        <authorList>
            <person name="Ben Tekaya S."/>
            <person name="Nouioui I."/>
            <person name="Flores G.M."/>
            <person name="Shaal M.N."/>
            <person name="Bredoire F."/>
            <person name="Basile F."/>
            <person name="Van Diepen L."/>
            <person name="Ward N.L."/>
        </authorList>
    </citation>
    <scope>NUCLEOTIDE SEQUENCE [LARGE SCALE GENOMIC DNA]</scope>
    <source>
        <strain evidence="2 3">WL48A</strain>
    </source>
</reference>
<gene>
    <name evidence="2" type="ORF">ABQ292_11865</name>
</gene>
<dbReference type="InterPro" id="IPR036866">
    <property type="entry name" value="RibonucZ/Hydroxyglut_hydro"/>
</dbReference>
<protein>
    <submittedName>
        <fullName evidence="2">MBL fold metallo-hydrolase</fullName>
    </submittedName>
</protein>
<sequence length="234" mass="23779">MDVVEVVPGLHLLPLGIANAYLWHGGDGVTLVDTGPPGSGPAVVAALDHLGLRRRDLRRIVLTHFHDDHAGAAAELASWASAPVVAGRGDAAFVRGDVPGPLPSFTEAERALHAVVAADLRPAAASPVDQEVDDGQVLGAVGEAVVLAVPGHTPGSIALHLPRHGVLITGDTVAEHEGRAILGPFNADRAGAWASLQRLAGLDVDVACPGHGRPITSAAAAALRRATDPFGSAP</sequence>
<dbReference type="SUPFAM" id="SSF56281">
    <property type="entry name" value="Metallo-hydrolase/oxidoreductase"/>
    <property type="match status" value="1"/>
</dbReference>
<keyword evidence="3" id="KW-1185">Reference proteome</keyword>
<organism evidence="2 3">
    <name type="scientific">Geodermatophilus maliterrae</name>
    <dbReference type="NCBI Taxonomy" id="3162531"/>
    <lineage>
        <taxon>Bacteria</taxon>
        <taxon>Bacillati</taxon>
        <taxon>Actinomycetota</taxon>
        <taxon>Actinomycetes</taxon>
        <taxon>Geodermatophilales</taxon>
        <taxon>Geodermatophilaceae</taxon>
        <taxon>Geodermatophilus</taxon>
    </lineage>
</organism>
<comment type="caution">
    <text evidence="2">The sequence shown here is derived from an EMBL/GenBank/DDBJ whole genome shotgun (WGS) entry which is preliminary data.</text>
</comment>
<feature type="domain" description="Metallo-beta-lactamase" evidence="1">
    <location>
        <begin position="17"/>
        <end position="211"/>
    </location>
</feature>
<dbReference type="EMBL" id="JBFNXQ010000032">
    <property type="protein sequence ID" value="MEX5719054.1"/>
    <property type="molecule type" value="Genomic_DNA"/>
</dbReference>